<dbReference type="Gene3D" id="1.10.260.40">
    <property type="entry name" value="lambda repressor-like DNA-binding domains"/>
    <property type="match status" value="1"/>
</dbReference>
<dbReference type="PANTHER" id="PTHR30146:SF153">
    <property type="entry name" value="LACTOSE OPERON REPRESSOR"/>
    <property type="match status" value="1"/>
</dbReference>
<evidence type="ECO:0000313" key="6">
    <source>
        <dbReference type="Proteomes" id="UP000313231"/>
    </source>
</evidence>
<keyword evidence="2" id="KW-0238">DNA-binding</keyword>
<dbReference type="CDD" id="cd06267">
    <property type="entry name" value="PBP1_LacI_sugar_binding-like"/>
    <property type="match status" value="1"/>
</dbReference>
<evidence type="ECO:0000313" key="5">
    <source>
        <dbReference type="EMBL" id="TNM50183.1"/>
    </source>
</evidence>
<organism evidence="5 6">
    <name type="scientific">Nocardioides albidus</name>
    <dbReference type="NCBI Taxonomy" id="1517589"/>
    <lineage>
        <taxon>Bacteria</taxon>
        <taxon>Bacillati</taxon>
        <taxon>Actinomycetota</taxon>
        <taxon>Actinomycetes</taxon>
        <taxon>Propionibacteriales</taxon>
        <taxon>Nocardioidaceae</taxon>
        <taxon>Nocardioides</taxon>
    </lineage>
</organism>
<dbReference type="PANTHER" id="PTHR30146">
    <property type="entry name" value="LACI-RELATED TRANSCRIPTIONAL REPRESSOR"/>
    <property type="match status" value="1"/>
</dbReference>
<dbReference type="AlphaFoldDB" id="A0A5C4WQH2"/>
<dbReference type="InterPro" id="IPR000843">
    <property type="entry name" value="HTH_LacI"/>
</dbReference>
<dbReference type="SMART" id="SM00354">
    <property type="entry name" value="HTH_LACI"/>
    <property type="match status" value="1"/>
</dbReference>
<feature type="domain" description="HTH lacI-type" evidence="4">
    <location>
        <begin position="6"/>
        <end position="60"/>
    </location>
</feature>
<gene>
    <name evidence="5" type="ORF">FHP29_00675</name>
</gene>
<reference evidence="5 6" key="1">
    <citation type="journal article" date="2016" name="Int. J. Syst. Evol. Microbiol.">
        <title>Nocardioides albidus sp. nov., an actinobacterium isolated from garden soil.</title>
        <authorList>
            <person name="Singh H."/>
            <person name="Du J."/>
            <person name="Trinh H."/>
            <person name="Won K."/>
            <person name="Yang J.E."/>
            <person name="Yin C."/>
            <person name="Kook M."/>
            <person name="Yi T.H."/>
        </authorList>
    </citation>
    <scope>NUCLEOTIDE SEQUENCE [LARGE SCALE GENOMIC DNA]</scope>
    <source>
        <strain evidence="5 6">CCTCC AB 2015297</strain>
    </source>
</reference>
<evidence type="ECO:0000256" key="2">
    <source>
        <dbReference type="ARBA" id="ARBA00023125"/>
    </source>
</evidence>
<dbReference type="CDD" id="cd01392">
    <property type="entry name" value="HTH_LacI"/>
    <property type="match status" value="1"/>
</dbReference>
<dbReference type="GO" id="GO:0000976">
    <property type="term" value="F:transcription cis-regulatory region binding"/>
    <property type="evidence" value="ECO:0007669"/>
    <property type="project" value="TreeGrafter"/>
</dbReference>
<name>A0A5C4WQH2_9ACTN</name>
<keyword evidence="6" id="KW-1185">Reference proteome</keyword>
<evidence type="ECO:0000259" key="4">
    <source>
        <dbReference type="PROSITE" id="PS50932"/>
    </source>
</evidence>
<proteinExistence type="predicted"/>
<dbReference type="InterPro" id="IPR028082">
    <property type="entry name" value="Peripla_BP_I"/>
</dbReference>
<dbReference type="SUPFAM" id="SSF47413">
    <property type="entry name" value="lambda repressor-like DNA-binding domains"/>
    <property type="match status" value="1"/>
</dbReference>
<dbReference type="Proteomes" id="UP000313231">
    <property type="component" value="Unassembled WGS sequence"/>
</dbReference>
<evidence type="ECO:0000256" key="1">
    <source>
        <dbReference type="ARBA" id="ARBA00023015"/>
    </source>
</evidence>
<dbReference type="OrthoDB" id="252678at2"/>
<dbReference type="EMBL" id="VDMP01000010">
    <property type="protein sequence ID" value="TNM50183.1"/>
    <property type="molecule type" value="Genomic_DNA"/>
</dbReference>
<dbReference type="SUPFAM" id="SSF53822">
    <property type="entry name" value="Periplasmic binding protein-like I"/>
    <property type="match status" value="1"/>
</dbReference>
<comment type="caution">
    <text evidence="5">The sequence shown here is derived from an EMBL/GenBank/DDBJ whole genome shotgun (WGS) entry which is preliminary data.</text>
</comment>
<accession>A0A5C4WQH2</accession>
<dbReference type="InterPro" id="IPR010982">
    <property type="entry name" value="Lambda_DNA-bd_dom_sf"/>
</dbReference>
<dbReference type="PROSITE" id="PS50932">
    <property type="entry name" value="HTH_LACI_2"/>
    <property type="match status" value="1"/>
</dbReference>
<protein>
    <submittedName>
        <fullName evidence="5">LacI family transcriptional regulator</fullName>
    </submittedName>
</protein>
<dbReference type="Pfam" id="PF13377">
    <property type="entry name" value="Peripla_BP_3"/>
    <property type="match status" value="1"/>
</dbReference>
<dbReference type="PROSITE" id="PS00356">
    <property type="entry name" value="HTH_LACI_1"/>
    <property type="match status" value="1"/>
</dbReference>
<evidence type="ECO:0000256" key="3">
    <source>
        <dbReference type="ARBA" id="ARBA00023163"/>
    </source>
</evidence>
<dbReference type="RefSeq" id="WP_139620953.1">
    <property type="nucleotide sequence ID" value="NZ_VDMP01000010.1"/>
</dbReference>
<keyword evidence="1" id="KW-0805">Transcription regulation</keyword>
<dbReference type="Pfam" id="PF00356">
    <property type="entry name" value="LacI"/>
    <property type="match status" value="1"/>
</dbReference>
<dbReference type="InterPro" id="IPR046335">
    <property type="entry name" value="LacI/GalR-like_sensor"/>
</dbReference>
<sequence length="325" mass="34254">MPLRRVTIHDVARAAGVSTTTVSEALSGRGRTAEETRERVRRVAEEIGYVASAAARSLRLGRSGALGLYVPDRTVGFEYYVQLARGAAEAALSHGMALTLVPAWDNVEQLRALHIDGLIVADPAVGDPVLHVLRSLPVPMVTVEIDLDPSATPVGVVHADHLGATAALLDHVAAAGATSIAVLAPGDETAFGEQVRRVCADRDRVRVFDIPLAYRPEDATAAVDRALAADSDALVLIPDGSAIVALHHLQGRGIRVPDDVLLASYVDGPSLQIARPRITAVDIDPRLTGEAAVQALVDVVVSGHKGAIETRVPAVLNERESTRRG</sequence>
<dbReference type="GO" id="GO:0003700">
    <property type="term" value="F:DNA-binding transcription factor activity"/>
    <property type="evidence" value="ECO:0007669"/>
    <property type="project" value="TreeGrafter"/>
</dbReference>
<dbReference type="Gene3D" id="3.40.50.2300">
    <property type="match status" value="2"/>
</dbReference>
<keyword evidence="3" id="KW-0804">Transcription</keyword>